<comment type="caution">
    <text evidence="1">The sequence shown here is derived from an EMBL/GenBank/DDBJ whole genome shotgun (WGS) entry which is preliminary data.</text>
</comment>
<organism evidence="1">
    <name type="scientific">marine sediment metagenome</name>
    <dbReference type="NCBI Taxonomy" id="412755"/>
    <lineage>
        <taxon>unclassified sequences</taxon>
        <taxon>metagenomes</taxon>
        <taxon>ecological metagenomes</taxon>
    </lineage>
</organism>
<reference evidence="1" key="1">
    <citation type="journal article" date="2014" name="Front. Microbiol.">
        <title>High frequency of phylogenetically diverse reductive dehalogenase-homologous genes in deep subseafloor sedimentary metagenomes.</title>
        <authorList>
            <person name="Kawai M."/>
            <person name="Futagami T."/>
            <person name="Toyoda A."/>
            <person name="Takaki Y."/>
            <person name="Nishi S."/>
            <person name="Hori S."/>
            <person name="Arai W."/>
            <person name="Tsubouchi T."/>
            <person name="Morono Y."/>
            <person name="Uchiyama I."/>
            <person name="Ito T."/>
            <person name="Fujiyama A."/>
            <person name="Inagaki F."/>
            <person name="Takami H."/>
        </authorList>
    </citation>
    <scope>NUCLEOTIDE SEQUENCE</scope>
    <source>
        <strain evidence="1">Expedition CK06-06</strain>
    </source>
</reference>
<gene>
    <name evidence="1" type="ORF">S03H2_36113</name>
</gene>
<dbReference type="EMBL" id="BARU01022144">
    <property type="protein sequence ID" value="GAH53397.1"/>
    <property type="molecule type" value="Genomic_DNA"/>
</dbReference>
<name>X1G812_9ZZZZ</name>
<feature type="non-terminal residue" evidence="1">
    <location>
        <position position="1"/>
    </location>
</feature>
<proteinExistence type="predicted"/>
<evidence type="ECO:0000313" key="1">
    <source>
        <dbReference type="EMBL" id="GAH53397.1"/>
    </source>
</evidence>
<protein>
    <submittedName>
        <fullName evidence="1">Uncharacterized protein</fullName>
    </submittedName>
</protein>
<accession>X1G812</accession>
<sequence>RPEFALDLSDQSRSGYSMALASLLVSYDLFIDEEIIKIMIAQPRGKLKENTPQYLTYTLKKAKGNYALNSKKKKKKEKKIRTKTLIPGLIHLVKEGEKVSYLLQNDEKFYIEEIYLEGDGIICRPRQELPYYHCKPDILEMERNIDFAKLLTDIEDYIRDYLELPDKKDYFILALWIFHTYLMEKFNTTPFSYFHGVYGSGKSRAGEVLMELSFRGWTMTSPTEASLFRPIQYYEPTIHLDHIRFYGSETNQAVKLLLQSRYKRGLKVVRIDIKEKGEEGT</sequence>
<dbReference type="AlphaFoldDB" id="X1G812"/>
<feature type="non-terminal residue" evidence="1">
    <location>
        <position position="281"/>
    </location>
</feature>